<dbReference type="Pfam" id="PF00496">
    <property type="entry name" value="SBP_bac_5"/>
    <property type="match status" value="1"/>
</dbReference>
<evidence type="ECO:0000259" key="2">
    <source>
        <dbReference type="Pfam" id="PF00496"/>
    </source>
</evidence>
<evidence type="ECO:0000256" key="1">
    <source>
        <dbReference type="ARBA" id="ARBA00023125"/>
    </source>
</evidence>
<evidence type="ECO:0000259" key="3">
    <source>
        <dbReference type="Pfam" id="PF12793"/>
    </source>
</evidence>
<feature type="domain" description="Transcriptional regulator SgrR N-terminal HTH" evidence="3">
    <location>
        <begin position="7"/>
        <end position="101"/>
    </location>
</feature>
<dbReference type="Gene3D" id="3.10.105.10">
    <property type="entry name" value="Dipeptide-binding Protein, Domain 3"/>
    <property type="match status" value="1"/>
</dbReference>
<dbReference type="InterPro" id="IPR000914">
    <property type="entry name" value="SBP_5_dom"/>
</dbReference>
<organism evidence="4 5">
    <name type="scientific">Paenibacillus psychroresistens</name>
    <dbReference type="NCBI Taxonomy" id="1778678"/>
    <lineage>
        <taxon>Bacteria</taxon>
        <taxon>Bacillati</taxon>
        <taxon>Bacillota</taxon>
        <taxon>Bacilli</taxon>
        <taxon>Bacillales</taxon>
        <taxon>Paenibacillaceae</taxon>
        <taxon>Paenibacillus</taxon>
    </lineage>
</organism>
<dbReference type="Gene3D" id="3.40.190.10">
    <property type="entry name" value="Periplasmic binding protein-like II"/>
    <property type="match status" value="1"/>
</dbReference>
<dbReference type="RefSeq" id="WP_155702279.1">
    <property type="nucleotide sequence ID" value="NZ_CP034235.1"/>
</dbReference>
<gene>
    <name evidence="4" type="ORF">EHS13_20965</name>
</gene>
<dbReference type="KEGG" id="ppsc:EHS13_20965"/>
<dbReference type="OrthoDB" id="5894719at2"/>
<reference evidence="5" key="1">
    <citation type="submission" date="2018-11" db="EMBL/GenBank/DDBJ databases">
        <title>Complete genome sequence of Paenibacillus sp. ML311-T8.</title>
        <authorList>
            <person name="Nam Y.-D."/>
            <person name="Kang J."/>
            <person name="Chung W.-H."/>
            <person name="Park Y.S."/>
        </authorList>
    </citation>
    <scope>NUCLEOTIDE SEQUENCE [LARGE SCALE GENOMIC DNA]</scope>
    <source>
        <strain evidence="5">ML311-T8</strain>
    </source>
</reference>
<feature type="domain" description="Solute-binding protein family 5" evidence="2">
    <location>
        <begin position="176"/>
        <end position="514"/>
    </location>
</feature>
<keyword evidence="1" id="KW-0238">DNA-binding</keyword>
<keyword evidence="5" id="KW-1185">Reference proteome</keyword>
<sequence length="602" mass="70741">MILEHYYLKIRQLNPTVARGVSFEITLQELTDLFECSGRNVNLILRKMEERQWIDWIAGRGRGNRSHMTFLVSRESLVLQIAQEYVEKGDLKQAFAFLEDYAQLPFVKDQFMYWLDTHFGYRTETNNMNVLETLRIPYDKTIKFIDPAFIYYAVESHLVKNVFDCLVKYNTQNESFEPHLAHYWTKNEQGTEWSFYLRKGVYFHHGRELTAHDVKFTLERLLDNEIKSPFRWLVADIERIEVVNNHVVSIYLKAANHLFLRFLSFDATSIVPQDAVKDLGEQFMQLPVGTGPFKLVKNDENMIVLEAYHRYFDKRPHLDRVEIWLTPERKLDSEKRDTDSYQMRNYLCGERGINAPDEWLVIETSSIACHFLTFNLSQDGPQQHKWFRQALHHGLNRKKLLDIMVPENTKEVGSFFPDPEVSQFESSYDLPLARKLLAESGYNQEKVTIYGAMTNESMQWFVKECEILGIQLEIIQPPKNGAQQLIKIKESDLAIGSIVTEDESAFSLIEIFLSENTCFHKSMSPQHHEQMKGIIKRVYEEPIPVERYKIAKELEQMLKQDDAVLFLYHRQLKTQVHPSLKGVHLNSLGWVDFRSVWFESKV</sequence>
<accession>A0A6B8RPD0</accession>
<protein>
    <submittedName>
        <fullName evidence="4">ABC transporter substrate-binding protein</fullName>
    </submittedName>
</protein>
<dbReference type="GO" id="GO:0015833">
    <property type="term" value="P:peptide transport"/>
    <property type="evidence" value="ECO:0007669"/>
    <property type="project" value="TreeGrafter"/>
</dbReference>
<evidence type="ECO:0000313" key="5">
    <source>
        <dbReference type="Proteomes" id="UP000426246"/>
    </source>
</evidence>
<dbReference type="PANTHER" id="PTHR30290">
    <property type="entry name" value="PERIPLASMIC BINDING COMPONENT OF ABC TRANSPORTER"/>
    <property type="match status" value="1"/>
</dbReference>
<dbReference type="AlphaFoldDB" id="A0A6B8RPD0"/>
<evidence type="ECO:0000313" key="4">
    <source>
        <dbReference type="EMBL" id="QGQ97178.1"/>
    </source>
</evidence>
<dbReference type="InterPro" id="IPR039424">
    <property type="entry name" value="SBP_5"/>
</dbReference>
<dbReference type="Pfam" id="PF12793">
    <property type="entry name" value="SgrR_N"/>
    <property type="match status" value="1"/>
</dbReference>
<dbReference type="PANTHER" id="PTHR30290:SF72">
    <property type="entry name" value="HTH-TYPE TRANSCRIPTIONAL REGULATOR SGRR"/>
    <property type="match status" value="1"/>
</dbReference>
<dbReference type="InterPro" id="IPR025370">
    <property type="entry name" value="SgrR_HTH_N"/>
</dbReference>
<proteinExistence type="predicted"/>
<dbReference type="SUPFAM" id="SSF53850">
    <property type="entry name" value="Periplasmic binding protein-like II"/>
    <property type="match status" value="1"/>
</dbReference>
<dbReference type="GO" id="GO:1904680">
    <property type="term" value="F:peptide transmembrane transporter activity"/>
    <property type="evidence" value="ECO:0007669"/>
    <property type="project" value="TreeGrafter"/>
</dbReference>
<dbReference type="GO" id="GO:0003677">
    <property type="term" value="F:DNA binding"/>
    <property type="evidence" value="ECO:0007669"/>
    <property type="project" value="UniProtKB-KW"/>
</dbReference>
<dbReference type="Proteomes" id="UP000426246">
    <property type="component" value="Chromosome"/>
</dbReference>
<name>A0A6B8RPD0_9BACL</name>
<dbReference type="EMBL" id="CP034235">
    <property type="protein sequence ID" value="QGQ97178.1"/>
    <property type="molecule type" value="Genomic_DNA"/>
</dbReference>